<evidence type="ECO:0000256" key="2">
    <source>
        <dbReference type="SAM" id="Phobius"/>
    </source>
</evidence>
<feature type="region of interest" description="Disordered" evidence="1">
    <location>
        <begin position="1"/>
        <end position="217"/>
    </location>
</feature>
<evidence type="ECO:0008006" key="5">
    <source>
        <dbReference type="Google" id="ProtNLM"/>
    </source>
</evidence>
<feature type="compositionally biased region" description="Low complexity" evidence="1">
    <location>
        <begin position="63"/>
        <end position="78"/>
    </location>
</feature>
<feature type="compositionally biased region" description="Low complexity" evidence="1">
    <location>
        <begin position="160"/>
        <end position="171"/>
    </location>
</feature>
<dbReference type="AlphaFoldDB" id="A0AA47A983"/>
<keyword evidence="2" id="KW-1133">Transmembrane helix</keyword>
<sequence>MSDPKNEESPEQTSTTPSVETPGESTENEPAVEPATAEKAAPEEAVAEEADEPAEQVTEPTTEAASADVDASSEVDASPESSETVEPSGTPEPQDAPELPDAPQPSDTVASSDEPEQADEPKQASDESITTDETVALPVVDPENTGSRPAAEPESEPTPESDAASAADAPTVQIPVRSHVPKAPPQRIVPRGEEPPVQPEPARVAVQPTPTRIPPARDKSRGRWLIAAGAAAVLVVVAIVAAGVFVFMKDRADNSPESRIRSSIDTFVGALESGDLPTLRESTCGALSDFYETVDPENFRDIHRLAVEQGEIPVVTSVDRIQITDGTAIAQVTAHTVNNPDDVTDRTFDLMLDGEQWKVCSE</sequence>
<feature type="compositionally biased region" description="Acidic residues" evidence="1">
    <location>
        <begin position="45"/>
        <end position="54"/>
    </location>
</feature>
<keyword evidence="2" id="KW-0812">Transmembrane</keyword>
<name>A0AA47A983_RHORH</name>
<dbReference type="Proteomes" id="UP001162740">
    <property type="component" value="Chromosome"/>
</dbReference>
<feature type="compositionally biased region" description="Low complexity" evidence="1">
    <location>
        <begin position="29"/>
        <end position="39"/>
    </location>
</feature>
<reference evidence="3 4" key="1">
    <citation type="journal article" date="2021" name="Front. Microbiol.">
        <title>Bacterial Transformation of Aromatic Monomers in Softwood Black Liquor.</title>
        <authorList>
            <person name="Navas L.E."/>
            <person name="Dexter G."/>
            <person name="Liu J."/>
            <person name="Levy-Booth D."/>
            <person name="Cho M."/>
            <person name="Jang S.K."/>
            <person name="Mansfield S.D."/>
            <person name="Renneckar S."/>
            <person name="Mohn W.W."/>
            <person name="Eltis L.D."/>
        </authorList>
    </citation>
    <scope>NUCLEOTIDE SEQUENCE [LARGE SCALE GENOMIC DNA]</scope>
    <source>
        <strain evidence="3 4">GD02</strain>
    </source>
</reference>
<proteinExistence type="predicted"/>
<gene>
    <name evidence="3" type="ORF">KUM34_020450</name>
</gene>
<keyword evidence="2" id="KW-0472">Membrane</keyword>
<feature type="transmembrane region" description="Helical" evidence="2">
    <location>
        <begin position="224"/>
        <end position="248"/>
    </location>
</feature>
<evidence type="ECO:0000313" key="4">
    <source>
        <dbReference type="Proteomes" id="UP001162740"/>
    </source>
</evidence>
<dbReference type="EMBL" id="CP083974">
    <property type="protein sequence ID" value="UZF44211.1"/>
    <property type="molecule type" value="Genomic_DNA"/>
</dbReference>
<evidence type="ECO:0000256" key="1">
    <source>
        <dbReference type="SAM" id="MobiDB-lite"/>
    </source>
</evidence>
<organism evidence="3 4">
    <name type="scientific">Rhodococcus rhodochrous</name>
    <dbReference type="NCBI Taxonomy" id="1829"/>
    <lineage>
        <taxon>Bacteria</taxon>
        <taxon>Bacillati</taxon>
        <taxon>Actinomycetota</taxon>
        <taxon>Actinomycetes</taxon>
        <taxon>Mycobacteriales</taxon>
        <taxon>Nocardiaceae</taxon>
        <taxon>Rhodococcus</taxon>
    </lineage>
</organism>
<evidence type="ECO:0000313" key="3">
    <source>
        <dbReference type="EMBL" id="UZF44211.1"/>
    </source>
</evidence>
<dbReference type="RefSeq" id="WP_085469062.1">
    <property type="nucleotide sequence ID" value="NZ_CP083974.1"/>
</dbReference>
<feature type="compositionally biased region" description="Polar residues" evidence="1">
    <location>
        <begin position="11"/>
        <end position="25"/>
    </location>
</feature>
<accession>A0AA47A983</accession>
<protein>
    <recommendedName>
        <fullName evidence="5">DUF4878 domain-containing protein</fullName>
    </recommendedName>
</protein>